<name>A0A7W6LE23_9HYPH</name>
<evidence type="ECO:0000256" key="2">
    <source>
        <dbReference type="SAM" id="Phobius"/>
    </source>
</evidence>
<keyword evidence="2" id="KW-0812">Transmembrane</keyword>
<dbReference type="RefSeq" id="WP_062552797.1">
    <property type="nucleotide sequence ID" value="NZ_CP049250.1"/>
</dbReference>
<dbReference type="PANTHER" id="PTHR47485:SF1">
    <property type="entry name" value="THYLAKOID LUMENAL 17.4 KDA PROTEIN, CHLOROPLASTIC"/>
    <property type="match status" value="1"/>
</dbReference>
<feature type="transmembrane region" description="Helical" evidence="2">
    <location>
        <begin position="27"/>
        <end position="44"/>
    </location>
</feature>
<gene>
    <name evidence="3" type="ORF">GGQ72_001180</name>
</gene>
<proteinExistence type="predicted"/>
<dbReference type="Proteomes" id="UP000519897">
    <property type="component" value="Unassembled WGS sequence"/>
</dbReference>
<dbReference type="InterPro" id="IPR001646">
    <property type="entry name" value="5peptide_repeat"/>
</dbReference>
<keyword evidence="2" id="KW-0472">Membrane</keyword>
<keyword evidence="1" id="KW-0677">Repeat</keyword>
<comment type="caution">
    <text evidence="3">The sequence shown here is derived from an EMBL/GenBank/DDBJ whole genome shotgun (WGS) entry which is preliminary data.</text>
</comment>
<sequence>MNAPVKRKPKSFWSRAWSRIRQSKMKIFIPIIVIAGGLVLLFPNKHNGFGGGRCRADAGPEVNWADCKKRMLMLKDSNFEKAKMAEADLSNSDFSRSKLVGADLTKAAIIRTSFVKADLSSASLLKVEGYRSDFGSVVATQTKFTMAEMQRANFTDATLVGADFTKAELGRAVFKGAELGDTHFAMANLARASFKSASMKGPVDFANAFLFLTRFEGVDLSQATGLKQDQIALSCGNSKTKLPQGLTVPVEWPCEED</sequence>
<dbReference type="SUPFAM" id="SSF141571">
    <property type="entry name" value="Pentapeptide repeat-like"/>
    <property type="match status" value="1"/>
</dbReference>
<evidence type="ECO:0000313" key="4">
    <source>
        <dbReference type="Proteomes" id="UP000519897"/>
    </source>
</evidence>
<accession>A0A7W6LE23</accession>
<dbReference type="EMBL" id="JACIEC010000001">
    <property type="protein sequence ID" value="MBB4142681.1"/>
    <property type="molecule type" value="Genomic_DNA"/>
</dbReference>
<evidence type="ECO:0000313" key="3">
    <source>
        <dbReference type="EMBL" id="MBB4142681.1"/>
    </source>
</evidence>
<reference evidence="3 4" key="1">
    <citation type="submission" date="2020-08" db="EMBL/GenBank/DDBJ databases">
        <title>Genomic Encyclopedia of Type Strains, Phase IV (KMG-IV): sequencing the most valuable type-strain genomes for metagenomic binning, comparative biology and taxonomic classification.</title>
        <authorList>
            <person name="Goeker M."/>
        </authorList>
    </citation>
    <scope>NUCLEOTIDE SEQUENCE [LARGE SCALE GENOMIC DNA]</scope>
    <source>
        <strain evidence="3 4">DSM 29514</strain>
    </source>
</reference>
<evidence type="ECO:0000256" key="1">
    <source>
        <dbReference type="ARBA" id="ARBA00022737"/>
    </source>
</evidence>
<keyword evidence="2" id="KW-1133">Transmembrane helix</keyword>
<keyword evidence="4" id="KW-1185">Reference proteome</keyword>
<protein>
    <submittedName>
        <fullName evidence="3">Uncharacterized protein YjbI with pentapeptide repeats</fullName>
    </submittedName>
</protein>
<dbReference type="Gene3D" id="2.160.20.80">
    <property type="entry name" value="E3 ubiquitin-protein ligase SopA"/>
    <property type="match status" value="1"/>
</dbReference>
<dbReference type="Pfam" id="PF13599">
    <property type="entry name" value="Pentapeptide_4"/>
    <property type="match status" value="1"/>
</dbReference>
<organism evidence="3 4">
    <name type="scientific">Rhizobium rhizoryzae</name>
    <dbReference type="NCBI Taxonomy" id="451876"/>
    <lineage>
        <taxon>Bacteria</taxon>
        <taxon>Pseudomonadati</taxon>
        <taxon>Pseudomonadota</taxon>
        <taxon>Alphaproteobacteria</taxon>
        <taxon>Hyphomicrobiales</taxon>
        <taxon>Rhizobiaceae</taxon>
        <taxon>Rhizobium/Agrobacterium group</taxon>
        <taxon>Rhizobium</taxon>
    </lineage>
</organism>
<dbReference type="Pfam" id="PF00805">
    <property type="entry name" value="Pentapeptide"/>
    <property type="match status" value="1"/>
</dbReference>
<dbReference type="PANTHER" id="PTHR47485">
    <property type="entry name" value="THYLAKOID LUMENAL 17.4 KDA PROTEIN, CHLOROPLASTIC"/>
    <property type="match status" value="1"/>
</dbReference>
<dbReference type="AlphaFoldDB" id="A0A7W6LE23"/>